<dbReference type="GO" id="GO:0016055">
    <property type="term" value="P:Wnt signaling pathway"/>
    <property type="evidence" value="ECO:0007669"/>
    <property type="project" value="UniProtKB-KW"/>
</dbReference>
<dbReference type="GO" id="GO:0005881">
    <property type="term" value="C:cytoplasmic microtubule"/>
    <property type="evidence" value="ECO:0007669"/>
    <property type="project" value="TreeGrafter"/>
</dbReference>
<organism evidence="5 6">
    <name type="scientific">Elysia crispata</name>
    <name type="common">lettuce slug</name>
    <dbReference type="NCBI Taxonomy" id="231223"/>
    <lineage>
        <taxon>Eukaryota</taxon>
        <taxon>Metazoa</taxon>
        <taxon>Spiralia</taxon>
        <taxon>Lophotrochozoa</taxon>
        <taxon>Mollusca</taxon>
        <taxon>Gastropoda</taxon>
        <taxon>Heterobranchia</taxon>
        <taxon>Euthyneura</taxon>
        <taxon>Panpulmonata</taxon>
        <taxon>Sacoglossa</taxon>
        <taxon>Placobranchoidea</taxon>
        <taxon>Plakobranchidae</taxon>
        <taxon>Elysia</taxon>
    </lineage>
</organism>
<evidence type="ECO:0008006" key="7">
    <source>
        <dbReference type="Google" id="ProtNLM"/>
    </source>
</evidence>
<dbReference type="Gene3D" id="1.25.10.10">
    <property type="entry name" value="Leucine-rich Repeat Variant"/>
    <property type="match status" value="1"/>
</dbReference>
<dbReference type="PANTHER" id="PTHR12607:SF12">
    <property type="entry name" value="APC-LIKE, ISOFORM A-RELATED"/>
    <property type="match status" value="1"/>
</dbReference>
<evidence type="ECO:0000313" key="6">
    <source>
        <dbReference type="Proteomes" id="UP001283361"/>
    </source>
</evidence>
<feature type="region of interest" description="Disordered" evidence="4">
    <location>
        <begin position="134"/>
        <end position="160"/>
    </location>
</feature>
<reference evidence="5" key="1">
    <citation type="journal article" date="2023" name="G3 (Bethesda)">
        <title>A reference genome for the long-term kleptoplast-retaining sea slug Elysia crispata morphotype clarki.</title>
        <authorList>
            <person name="Eastman K.E."/>
            <person name="Pendleton A.L."/>
            <person name="Shaikh M.A."/>
            <person name="Suttiyut T."/>
            <person name="Ogas R."/>
            <person name="Tomko P."/>
            <person name="Gavelis G."/>
            <person name="Widhalm J.R."/>
            <person name="Wisecaver J.H."/>
        </authorList>
    </citation>
    <scope>NUCLEOTIDE SEQUENCE</scope>
    <source>
        <strain evidence="5">ECLA1</strain>
    </source>
</reference>
<dbReference type="InterPro" id="IPR026818">
    <property type="entry name" value="Apc_fam"/>
</dbReference>
<dbReference type="Pfam" id="PF00514">
    <property type="entry name" value="Arm"/>
    <property type="match status" value="1"/>
</dbReference>
<dbReference type="InterPro" id="IPR000225">
    <property type="entry name" value="Armadillo"/>
</dbReference>
<dbReference type="InterPro" id="IPR041257">
    <property type="entry name" value="APC_rep"/>
</dbReference>
<dbReference type="PANTHER" id="PTHR12607">
    <property type="entry name" value="ADENOMATOUS POLYPOSIS COLI PROTEIN FAMILY"/>
    <property type="match status" value="1"/>
</dbReference>
<dbReference type="GO" id="GO:0045295">
    <property type="term" value="F:gamma-catenin binding"/>
    <property type="evidence" value="ECO:0007669"/>
    <property type="project" value="TreeGrafter"/>
</dbReference>
<keyword evidence="6" id="KW-1185">Reference proteome</keyword>
<dbReference type="Pfam" id="PF18797">
    <property type="entry name" value="APC_rep"/>
    <property type="match status" value="1"/>
</dbReference>
<dbReference type="GO" id="GO:0090090">
    <property type="term" value="P:negative regulation of canonical Wnt signaling pathway"/>
    <property type="evidence" value="ECO:0007669"/>
    <property type="project" value="TreeGrafter"/>
</dbReference>
<dbReference type="GO" id="GO:0007389">
    <property type="term" value="P:pattern specification process"/>
    <property type="evidence" value="ECO:0007669"/>
    <property type="project" value="TreeGrafter"/>
</dbReference>
<dbReference type="GO" id="GO:0016477">
    <property type="term" value="P:cell migration"/>
    <property type="evidence" value="ECO:0007669"/>
    <property type="project" value="TreeGrafter"/>
</dbReference>
<dbReference type="SMART" id="SM00185">
    <property type="entry name" value="ARM"/>
    <property type="match status" value="7"/>
</dbReference>
<evidence type="ECO:0000256" key="2">
    <source>
        <dbReference type="ARBA" id="ARBA00022687"/>
    </source>
</evidence>
<dbReference type="Proteomes" id="UP001283361">
    <property type="component" value="Unassembled WGS sequence"/>
</dbReference>
<dbReference type="InterPro" id="IPR016024">
    <property type="entry name" value="ARM-type_fold"/>
</dbReference>
<comment type="similarity">
    <text evidence="1">Belongs to the adenomatous polyposis coli (APC) family.</text>
</comment>
<dbReference type="GO" id="GO:0008017">
    <property type="term" value="F:microtubule binding"/>
    <property type="evidence" value="ECO:0007669"/>
    <property type="project" value="TreeGrafter"/>
</dbReference>
<evidence type="ECO:0000256" key="1">
    <source>
        <dbReference type="ARBA" id="ARBA00009051"/>
    </source>
</evidence>
<name>A0AAE0ZJL6_9GAST</name>
<proteinExistence type="inferred from homology"/>
<dbReference type="GO" id="GO:0007399">
    <property type="term" value="P:nervous system development"/>
    <property type="evidence" value="ECO:0007669"/>
    <property type="project" value="TreeGrafter"/>
</dbReference>
<comment type="caution">
    <text evidence="5">The sequence shown here is derived from an EMBL/GenBank/DDBJ whole genome shotgun (WGS) entry which is preliminary data.</text>
</comment>
<dbReference type="EMBL" id="JAWDGP010003823">
    <property type="protein sequence ID" value="KAK3770540.1"/>
    <property type="molecule type" value="Genomic_DNA"/>
</dbReference>
<dbReference type="InterPro" id="IPR011989">
    <property type="entry name" value="ARM-like"/>
</dbReference>
<dbReference type="GO" id="GO:0016342">
    <property type="term" value="C:catenin complex"/>
    <property type="evidence" value="ECO:0007669"/>
    <property type="project" value="TreeGrafter"/>
</dbReference>
<protein>
    <recommendedName>
        <fullName evidence="7">Adenomatous polyposis coli protein</fullName>
    </recommendedName>
</protein>
<dbReference type="GO" id="GO:0030877">
    <property type="term" value="C:beta-catenin destruction complex"/>
    <property type="evidence" value="ECO:0007669"/>
    <property type="project" value="TreeGrafter"/>
</dbReference>
<evidence type="ECO:0000256" key="3">
    <source>
        <dbReference type="PROSITE-ProRule" id="PRU00259"/>
    </source>
</evidence>
<dbReference type="PROSITE" id="PS50176">
    <property type="entry name" value="ARM_REPEAT"/>
    <property type="match status" value="1"/>
</dbReference>
<feature type="repeat" description="ARM" evidence="3">
    <location>
        <begin position="240"/>
        <end position="268"/>
    </location>
</feature>
<dbReference type="GO" id="GO:0008013">
    <property type="term" value="F:beta-catenin binding"/>
    <property type="evidence" value="ECO:0007669"/>
    <property type="project" value="InterPro"/>
</dbReference>
<accession>A0AAE0ZJL6</accession>
<gene>
    <name evidence="5" type="ORF">RRG08_059695</name>
</gene>
<dbReference type="SUPFAM" id="SSF48371">
    <property type="entry name" value="ARM repeat"/>
    <property type="match status" value="1"/>
</dbReference>
<evidence type="ECO:0000313" key="5">
    <source>
        <dbReference type="EMBL" id="KAK3770540.1"/>
    </source>
</evidence>
<feature type="compositionally biased region" description="Acidic residues" evidence="4">
    <location>
        <begin position="141"/>
        <end position="151"/>
    </location>
</feature>
<dbReference type="FunFam" id="1.25.10.10:FF:001248">
    <property type="entry name" value="Adenomatous polyposis coli protein, putative"/>
    <property type="match status" value="1"/>
</dbReference>
<evidence type="ECO:0000256" key="4">
    <source>
        <dbReference type="SAM" id="MobiDB-lite"/>
    </source>
</evidence>
<keyword evidence="2" id="KW-0879">Wnt signaling pathway</keyword>
<feature type="compositionally biased region" description="Gly residues" evidence="4">
    <location>
        <begin position="452"/>
        <end position="461"/>
    </location>
</feature>
<dbReference type="GO" id="GO:0007026">
    <property type="term" value="P:negative regulation of microtubule depolymerization"/>
    <property type="evidence" value="ECO:0007669"/>
    <property type="project" value="TreeGrafter"/>
</dbReference>
<dbReference type="AlphaFoldDB" id="A0AAE0ZJL6"/>
<dbReference type="GO" id="GO:0001708">
    <property type="term" value="P:cell fate specification"/>
    <property type="evidence" value="ECO:0007669"/>
    <property type="project" value="TreeGrafter"/>
</dbReference>
<sequence length="490" mass="53301">MVESLSPGQASLLRHEARLARILSLENEIWALQSQAVKVEMVYSLLSMLGTHDKDDMSRSLAMRQSGCLPLMLQLLHGSDKDSGLLGKTRGSKAARARASAALHNIVHCRHDDKRACREARTLRLLEQIRAHCDQRRQGEEGEEEDEEDVAEASSSSCKDMEHHPGAAILALMRLSFDEEYRLAICTLGGLQAIAELLEIDNRQASQDLEYSMTVRRYACMALTNLTFGDGKALLCSMRGAMGALVAQLASQSEDLIQAAASVLRNLSWRADLASKKTLREIGAVTTLMQAAMTVKKETTLKSILSALWNLSSHCSENKAEICAVDGALQFLVSLLSYKSQAKTLAIVENGGGILRNVSSQVAFREDYRQILRSNDCLHLLLQQLRSTSLTIVSNACGTLWNLSARCAQDQTALRDMGAVAMLRNLVHSKHKMISSGSSAALRNLLASIPDGEGGGPGTGAGAHSSRPSLHARKQRALEEELASQNLAET</sequence>
<feature type="region of interest" description="Disordered" evidence="4">
    <location>
        <begin position="451"/>
        <end position="490"/>
    </location>
</feature>